<evidence type="ECO:0000313" key="9">
    <source>
        <dbReference type="Proteomes" id="UP001185927"/>
    </source>
</evidence>
<evidence type="ECO:0000313" key="8">
    <source>
        <dbReference type="EMBL" id="MDV6271561.1"/>
    </source>
</evidence>
<dbReference type="SUPFAM" id="SSF103473">
    <property type="entry name" value="MFS general substrate transporter"/>
    <property type="match status" value="1"/>
</dbReference>
<protein>
    <submittedName>
        <fullName evidence="8">MFS transporter</fullName>
    </submittedName>
</protein>
<feature type="transmembrane region" description="Helical" evidence="6">
    <location>
        <begin position="17"/>
        <end position="40"/>
    </location>
</feature>
<dbReference type="InterPro" id="IPR020846">
    <property type="entry name" value="MFS_dom"/>
</dbReference>
<proteinExistence type="predicted"/>
<feature type="transmembrane region" description="Helical" evidence="6">
    <location>
        <begin position="251"/>
        <end position="275"/>
    </location>
</feature>
<sequence length="453" mass="45705">MPSTVTAEPGRLSPPRFLAPVVMLGVLVMPISIAGAAVALPAVSEDLGTNSAALQGVVNGFNIALTVATLVWGQLAARFGSRRTFIVGLAIVAAASVLSAFSVSLIMLDIARVVAGIGAGAIVTGGTTMLSQTYSGARRARVFALLGTVVGVGLAAGPTFSGLLTALLGWRGIFGVMAAIAVLALAASAFTTLPGSLPRSDTSRGKILDLAPLKYPRFLALVLVPVAGSVAFVSVLTYLPVALSAVHGIGSAGAGVVMLPLTLPVLIGPMLAGFLVARTRRVTSAEIITASLVMLVLGGVLFFLLSPDQPVALLVIPMLLLGFGWGLPLGLVDGEALGSVPPENAAAAAGVLNFLRLGSEAVAVAAFGAAMSAVLVAKLGDSDLAGSVAAGASGHADAYASAFQTVILVTSILTLLIGIVVVTMRRRAEQMQTRESTGITVTEDRLGVTERKA</sequence>
<feature type="transmembrane region" description="Helical" evidence="6">
    <location>
        <begin position="399"/>
        <end position="424"/>
    </location>
</feature>
<dbReference type="RefSeq" id="WP_317546094.1">
    <property type="nucleotide sequence ID" value="NZ_JAWLKB010000056.1"/>
</dbReference>
<dbReference type="CDD" id="cd17321">
    <property type="entry name" value="MFS_MMR_MDR_like"/>
    <property type="match status" value="1"/>
</dbReference>
<feature type="transmembrane region" description="Helical" evidence="6">
    <location>
        <begin position="113"/>
        <end position="130"/>
    </location>
</feature>
<feature type="transmembrane region" description="Helical" evidence="6">
    <location>
        <begin position="218"/>
        <end position="239"/>
    </location>
</feature>
<dbReference type="InterPro" id="IPR036259">
    <property type="entry name" value="MFS_trans_sf"/>
</dbReference>
<keyword evidence="4 6" id="KW-1133">Transmembrane helix</keyword>
<feature type="domain" description="Major facilitator superfamily (MFS) profile" evidence="7">
    <location>
        <begin position="18"/>
        <end position="429"/>
    </location>
</feature>
<feature type="transmembrane region" description="Helical" evidence="6">
    <location>
        <begin position="173"/>
        <end position="197"/>
    </location>
</feature>
<evidence type="ECO:0000259" key="7">
    <source>
        <dbReference type="PROSITE" id="PS50850"/>
    </source>
</evidence>
<gene>
    <name evidence="8" type="ORF">R3Q16_33740</name>
</gene>
<dbReference type="EMBL" id="JAWLKB010000056">
    <property type="protein sequence ID" value="MDV6271561.1"/>
    <property type="molecule type" value="Genomic_DNA"/>
</dbReference>
<name>A0ABU4C4W4_RHOGO</name>
<dbReference type="InterPro" id="IPR011701">
    <property type="entry name" value="MFS"/>
</dbReference>
<feature type="transmembrane region" description="Helical" evidence="6">
    <location>
        <begin position="361"/>
        <end position="379"/>
    </location>
</feature>
<evidence type="ECO:0000256" key="2">
    <source>
        <dbReference type="ARBA" id="ARBA00022448"/>
    </source>
</evidence>
<keyword evidence="3 6" id="KW-0812">Transmembrane</keyword>
<dbReference type="Proteomes" id="UP001185927">
    <property type="component" value="Unassembled WGS sequence"/>
</dbReference>
<feature type="transmembrane region" description="Helical" evidence="6">
    <location>
        <begin position="311"/>
        <end position="332"/>
    </location>
</feature>
<feature type="transmembrane region" description="Helical" evidence="6">
    <location>
        <begin position="142"/>
        <end position="167"/>
    </location>
</feature>
<keyword evidence="9" id="KW-1185">Reference proteome</keyword>
<evidence type="ECO:0000256" key="1">
    <source>
        <dbReference type="ARBA" id="ARBA00004651"/>
    </source>
</evidence>
<evidence type="ECO:0000256" key="5">
    <source>
        <dbReference type="ARBA" id="ARBA00023136"/>
    </source>
</evidence>
<comment type="caution">
    <text evidence="8">The sequence shown here is derived from an EMBL/GenBank/DDBJ whole genome shotgun (WGS) entry which is preliminary data.</text>
</comment>
<organism evidence="8 9">
    <name type="scientific">Rhodococcus globerulus</name>
    <dbReference type="NCBI Taxonomy" id="33008"/>
    <lineage>
        <taxon>Bacteria</taxon>
        <taxon>Bacillati</taxon>
        <taxon>Actinomycetota</taxon>
        <taxon>Actinomycetes</taxon>
        <taxon>Mycobacteriales</taxon>
        <taxon>Nocardiaceae</taxon>
        <taxon>Rhodococcus</taxon>
    </lineage>
</organism>
<dbReference type="Gene3D" id="1.20.1720.10">
    <property type="entry name" value="Multidrug resistance protein D"/>
    <property type="match status" value="1"/>
</dbReference>
<evidence type="ECO:0000256" key="4">
    <source>
        <dbReference type="ARBA" id="ARBA00022989"/>
    </source>
</evidence>
<feature type="transmembrane region" description="Helical" evidence="6">
    <location>
        <begin position="85"/>
        <end position="107"/>
    </location>
</feature>
<evidence type="ECO:0000256" key="6">
    <source>
        <dbReference type="SAM" id="Phobius"/>
    </source>
</evidence>
<keyword evidence="5 6" id="KW-0472">Membrane</keyword>
<evidence type="ECO:0000256" key="3">
    <source>
        <dbReference type="ARBA" id="ARBA00022692"/>
    </source>
</evidence>
<feature type="transmembrane region" description="Helical" evidence="6">
    <location>
        <begin position="52"/>
        <end position="73"/>
    </location>
</feature>
<dbReference type="PANTHER" id="PTHR42718">
    <property type="entry name" value="MAJOR FACILITATOR SUPERFAMILY MULTIDRUG TRANSPORTER MFSC"/>
    <property type="match status" value="1"/>
</dbReference>
<accession>A0ABU4C4W4</accession>
<keyword evidence="2" id="KW-0813">Transport</keyword>
<dbReference type="PANTHER" id="PTHR42718:SF9">
    <property type="entry name" value="MAJOR FACILITATOR SUPERFAMILY MULTIDRUG TRANSPORTER MFSC"/>
    <property type="match status" value="1"/>
</dbReference>
<comment type="subcellular location">
    <subcellularLocation>
        <location evidence="1">Cell membrane</location>
        <topology evidence="1">Multi-pass membrane protein</topology>
    </subcellularLocation>
</comment>
<dbReference type="PROSITE" id="PS50850">
    <property type="entry name" value="MFS"/>
    <property type="match status" value="1"/>
</dbReference>
<reference evidence="8 9" key="1">
    <citation type="submission" date="2023-10" db="EMBL/GenBank/DDBJ databases">
        <title>Development of a sustainable strategy for remediation of hydrocarbon-contaminated territories based on the waste exchange concept.</title>
        <authorList>
            <person name="Krivoruchko A."/>
        </authorList>
    </citation>
    <scope>NUCLEOTIDE SEQUENCE [LARGE SCALE GENOMIC DNA]</scope>
    <source>
        <strain evidence="8 9">IEGM 1203</strain>
    </source>
</reference>
<dbReference type="Pfam" id="PF07690">
    <property type="entry name" value="MFS_1"/>
    <property type="match status" value="1"/>
</dbReference>
<feature type="transmembrane region" description="Helical" evidence="6">
    <location>
        <begin position="287"/>
        <end position="305"/>
    </location>
</feature>